<evidence type="ECO:0000313" key="2">
    <source>
        <dbReference type="EMBL" id="HAS8541344.1"/>
    </source>
</evidence>
<evidence type="ECO:0000256" key="1">
    <source>
        <dbReference type="SAM" id="Phobius"/>
    </source>
</evidence>
<reference evidence="2" key="2">
    <citation type="submission" date="2019-01" db="EMBL/GenBank/DDBJ databases">
        <authorList>
            <consortium name="NCBI Pathogen Detection Project"/>
        </authorList>
    </citation>
    <scope>NUCLEOTIDE SEQUENCE</scope>
    <source>
        <strain evidence="2">BCW_3452</strain>
    </source>
</reference>
<proteinExistence type="predicted"/>
<protein>
    <submittedName>
        <fullName evidence="2">Uncharacterized protein</fullName>
    </submittedName>
</protein>
<feature type="transmembrane region" description="Helical" evidence="1">
    <location>
        <begin position="147"/>
        <end position="170"/>
    </location>
</feature>
<gene>
    <name evidence="2" type="ORF">I7730_16290</name>
</gene>
<keyword evidence="1" id="KW-0812">Transmembrane</keyword>
<comment type="caution">
    <text evidence="2">The sequence shown here is derived from an EMBL/GenBank/DDBJ whole genome shotgun (WGS) entry which is preliminary data.</text>
</comment>
<accession>A0A8H9TGB0</accession>
<sequence>MKIKKVYSTPLLIVSLVAATNIGLNIPTVFTRPLIDKTTNQASMPNRCPIVIMNPYIQRECHGFYEYSHLAGNSLVNSEHMDKFTKLAKSYNIIDHFTPKTRDSQIIKAHRKLSKEFYSKQANYVSKFPNMANTDIRDAFKQDNQSLLMSMNFSTALSWVLLVWLIAPAIKLPFRSPRKCIEKNSD</sequence>
<reference evidence="2" key="1">
    <citation type="journal article" date="2018" name="Genome Biol.">
        <title>SKESA: strategic k-mer extension for scrupulous assemblies.</title>
        <authorList>
            <person name="Souvorov A."/>
            <person name="Agarwala R."/>
            <person name="Lipman D.J."/>
        </authorList>
    </citation>
    <scope>NUCLEOTIDE SEQUENCE</scope>
    <source>
        <strain evidence="2">BCW_3452</strain>
    </source>
</reference>
<organism evidence="2">
    <name type="scientific">Vibrio vulnificus</name>
    <dbReference type="NCBI Taxonomy" id="672"/>
    <lineage>
        <taxon>Bacteria</taxon>
        <taxon>Pseudomonadati</taxon>
        <taxon>Pseudomonadota</taxon>
        <taxon>Gammaproteobacteria</taxon>
        <taxon>Vibrionales</taxon>
        <taxon>Vibrionaceae</taxon>
        <taxon>Vibrio</taxon>
    </lineage>
</organism>
<dbReference type="Proteomes" id="UP000863257">
    <property type="component" value="Unassembled WGS sequence"/>
</dbReference>
<dbReference type="EMBL" id="DACRBY010000020">
    <property type="protein sequence ID" value="HAS8541344.1"/>
    <property type="molecule type" value="Genomic_DNA"/>
</dbReference>
<keyword evidence="1" id="KW-1133">Transmembrane helix</keyword>
<name>A0A8H9TGB0_VIBVL</name>
<dbReference type="AlphaFoldDB" id="A0A8H9TGB0"/>
<keyword evidence="1" id="KW-0472">Membrane</keyword>